<evidence type="ECO:0000256" key="1">
    <source>
        <dbReference type="ARBA" id="ARBA00022729"/>
    </source>
</evidence>
<dbReference type="PANTHER" id="PTHR46769:SF2">
    <property type="entry name" value="FIBROCYSTIN-L ISOFORM 2 PRECURSOR-RELATED"/>
    <property type="match status" value="1"/>
</dbReference>
<evidence type="ECO:0000313" key="3">
    <source>
        <dbReference type="Proteomes" id="UP000008144"/>
    </source>
</evidence>
<proteinExistence type="predicted"/>
<dbReference type="InParanoid" id="F6Z9Q8"/>
<name>F6Z9Q8_CIOIN</name>
<keyword evidence="3" id="KW-1185">Reference proteome</keyword>
<dbReference type="STRING" id="7719.ENSCINP00000023100"/>
<dbReference type="AlphaFoldDB" id="F6Z9Q8"/>
<protein>
    <submittedName>
        <fullName evidence="2">Uncharacterized protein</fullName>
    </submittedName>
</protein>
<dbReference type="Proteomes" id="UP000008144">
    <property type="component" value="Chromosome 1"/>
</dbReference>
<evidence type="ECO:0000313" key="2">
    <source>
        <dbReference type="Ensembl" id="ENSCINP00000023100.2"/>
    </source>
</evidence>
<sequence length="397" mass="44225">MLVIESLDGDTETRRLSPLALTGGRTIDLNNGPQDHGWCSGYTCQKRISTFYVIVTSGTHFDVFFTGYAPRRMKLHLLNVANDKTVRVAIWFPRPERLDVYQAEKDLYIFPQNSFYDTTRDLWNTRHPATSTPDQYKPPIDSGVNGANYIDLKTRLLYITIRGPEPVKIVTVPMIQIAIGFPAISIDDFFGENLVQNLAVYLGVPSYKIRVVNVVRETSRRKRDLRLRRSTEVVTYNIEYGDEIVNGTGSNVTSNSSLAAEFLNQGVTKMLVDYQTGKLWQILNVTEGISLSSTQAATNLTTSADYETYLIEHKIPTSMSIAFLPSTAEEYLVFPTQPVVTMLDSEGIPVTTLGGIWSVSVALDTTNGDNRATLMGTTTATFNKNGTATFTDLMITH</sequence>
<dbReference type="InterPro" id="IPR052387">
    <property type="entry name" value="Fibrocystin"/>
</dbReference>
<dbReference type="EMBL" id="EAAA01000409">
    <property type="status" value="NOT_ANNOTATED_CDS"/>
    <property type="molecule type" value="Genomic_DNA"/>
</dbReference>
<reference evidence="2" key="4">
    <citation type="submission" date="2025-09" db="UniProtKB">
        <authorList>
            <consortium name="Ensembl"/>
        </authorList>
    </citation>
    <scope>IDENTIFICATION</scope>
</reference>
<dbReference type="HOGENOM" id="CLU_743042_0_0_1"/>
<keyword evidence="1" id="KW-0732">Signal</keyword>
<dbReference type="PANTHER" id="PTHR46769">
    <property type="entry name" value="POLYCYSTIC KIDNEY AND HEPATIC DISEASE 1 (AUTOSOMAL RECESSIVE)-LIKE 1"/>
    <property type="match status" value="1"/>
</dbReference>
<reference evidence="2" key="2">
    <citation type="journal article" date="2008" name="Genome Biol.">
        <title>Improved genome assembly and evidence-based global gene model set for the chordate Ciona intestinalis: new insight into intron and operon populations.</title>
        <authorList>
            <person name="Satou Y."/>
            <person name="Mineta K."/>
            <person name="Ogasawara M."/>
            <person name="Sasakura Y."/>
            <person name="Shoguchi E."/>
            <person name="Ueno K."/>
            <person name="Yamada L."/>
            <person name="Matsumoto J."/>
            <person name="Wasserscheid J."/>
            <person name="Dewar K."/>
            <person name="Wiley G.B."/>
            <person name="Macmil S.L."/>
            <person name="Roe B.A."/>
            <person name="Zeller R.W."/>
            <person name="Hastings K.E."/>
            <person name="Lemaire P."/>
            <person name="Lindquist E."/>
            <person name="Endo T."/>
            <person name="Hotta K."/>
            <person name="Inaba K."/>
        </authorList>
    </citation>
    <scope>NUCLEOTIDE SEQUENCE [LARGE SCALE GENOMIC DNA]</scope>
    <source>
        <strain evidence="2">wild type</strain>
    </source>
</reference>
<dbReference type="GeneTree" id="ENSGT00940000169206"/>
<reference evidence="3" key="1">
    <citation type="journal article" date="2002" name="Science">
        <title>The draft genome of Ciona intestinalis: insights into chordate and vertebrate origins.</title>
        <authorList>
            <person name="Dehal P."/>
            <person name="Satou Y."/>
            <person name="Campbell R.K."/>
            <person name="Chapman J."/>
            <person name="Degnan B."/>
            <person name="De Tomaso A."/>
            <person name="Davidson B."/>
            <person name="Di Gregorio A."/>
            <person name="Gelpke M."/>
            <person name="Goodstein D.M."/>
            <person name="Harafuji N."/>
            <person name="Hastings K.E."/>
            <person name="Ho I."/>
            <person name="Hotta K."/>
            <person name="Huang W."/>
            <person name="Kawashima T."/>
            <person name="Lemaire P."/>
            <person name="Martinez D."/>
            <person name="Meinertzhagen I.A."/>
            <person name="Necula S."/>
            <person name="Nonaka M."/>
            <person name="Putnam N."/>
            <person name="Rash S."/>
            <person name="Saiga H."/>
            <person name="Satake M."/>
            <person name="Terry A."/>
            <person name="Yamada L."/>
            <person name="Wang H.G."/>
            <person name="Awazu S."/>
            <person name="Azumi K."/>
            <person name="Boore J."/>
            <person name="Branno M."/>
            <person name="Chin-Bow S."/>
            <person name="DeSantis R."/>
            <person name="Doyle S."/>
            <person name="Francino P."/>
            <person name="Keys D.N."/>
            <person name="Haga S."/>
            <person name="Hayashi H."/>
            <person name="Hino K."/>
            <person name="Imai K.S."/>
            <person name="Inaba K."/>
            <person name="Kano S."/>
            <person name="Kobayashi K."/>
            <person name="Kobayashi M."/>
            <person name="Lee B.I."/>
            <person name="Makabe K.W."/>
            <person name="Manohar C."/>
            <person name="Matassi G."/>
            <person name="Medina M."/>
            <person name="Mochizuki Y."/>
            <person name="Mount S."/>
            <person name="Morishita T."/>
            <person name="Miura S."/>
            <person name="Nakayama A."/>
            <person name="Nishizaka S."/>
            <person name="Nomoto H."/>
            <person name="Ohta F."/>
            <person name="Oishi K."/>
            <person name="Rigoutsos I."/>
            <person name="Sano M."/>
            <person name="Sasaki A."/>
            <person name="Sasakura Y."/>
            <person name="Shoguchi E."/>
            <person name="Shin-i T."/>
            <person name="Spagnuolo A."/>
            <person name="Stainier D."/>
            <person name="Suzuki M.M."/>
            <person name="Tassy O."/>
            <person name="Takatori N."/>
            <person name="Tokuoka M."/>
            <person name="Yagi K."/>
            <person name="Yoshizaki F."/>
            <person name="Wada S."/>
            <person name="Zhang C."/>
            <person name="Hyatt P.D."/>
            <person name="Larimer F."/>
            <person name="Detter C."/>
            <person name="Doggett N."/>
            <person name="Glavina T."/>
            <person name="Hawkins T."/>
            <person name="Richardson P."/>
            <person name="Lucas S."/>
            <person name="Kohara Y."/>
            <person name="Levine M."/>
            <person name="Satoh N."/>
            <person name="Rokhsar D.S."/>
        </authorList>
    </citation>
    <scope>NUCLEOTIDE SEQUENCE [LARGE SCALE GENOMIC DNA]</scope>
</reference>
<accession>F6Z9Q8</accession>
<dbReference type="Ensembl" id="ENSCINT00000023346.2">
    <property type="protein sequence ID" value="ENSCINP00000023100.2"/>
    <property type="gene ID" value="ENSCING00000012352.2"/>
</dbReference>
<reference evidence="2" key="3">
    <citation type="submission" date="2025-08" db="UniProtKB">
        <authorList>
            <consortium name="Ensembl"/>
        </authorList>
    </citation>
    <scope>IDENTIFICATION</scope>
</reference>
<dbReference type="OMA" id="PERSCIF"/>
<organism evidence="2 3">
    <name type="scientific">Ciona intestinalis</name>
    <name type="common">Transparent sea squirt</name>
    <name type="synonym">Ascidia intestinalis</name>
    <dbReference type="NCBI Taxonomy" id="7719"/>
    <lineage>
        <taxon>Eukaryota</taxon>
        <taxon>Metazoa</taxon>
        <taxon>Chordata</taxon>
        <taxon>Tunicata</taxon>
        <taxon>Ascidiacea</taxon>
        <taxon>Phlebobranchia</taxon>
        <taxon>Cionidae</taxon>
        <taxon>Ciona</taxon>
    </lineage>
</organism>